<dbReference type="Gene3D" id="1.10.20.10">
    <property type="entry name" value="Histone, subunit A"/>
    <property type="match status" value="1"/>
</dbReference>
<dbReference type="eggNOG" id="KOG2341">
    <property type="taxonomic scope" value="Eukaryota"/>
</dbReference>
<sequence>MSSPAAAAAASAASVGGMPAGLSEQGAAAASSPACLSVPGTVTMAPALLTNGSAQSHLPPAASSALPSPLRSTSVPLNTKAPISLSLVTAASQPQVKTAPMGALVTKLATVNTVPKTSTGPRLPAPQIVAAKAPSTTTIQLPANFQLSPGTVLIRSNSGQLMLVSQQALAQAEAQNPVNIRAPVPSNSHTVKICTVPNSGTQLIKKVAVAPVKAVTPVRTVTPVKAVTSVKAVTPTKALTPNKTVATPVKTVAQLGSTVVTSFQKPSIVQSVAAPANVVTVTPVKPLNNVTPLKPSIIRTPAAPSQESTRKVEAPAAGHTSISVEMLENVTKCKNFLAMLIKLACGGSQSPEMGQNVKKLVENLLDAKIEPEEFTKKLYIELKSSPQPHLVPFLKKSVTALRQLMPNSQSFIEQCVQQTPPQVVIPTCATATHPPPVVTTAISSLHTEKALLVSAAPTASPVSIQTASPVAGPGGGVVPLRSGSPVTRAGGPTVGAVAVHPINPASVPGAVTSKAVTLHSVSSTTSSVGITAGTVFLQPAKPLVTCGATTVATVSLQPEKALVPGAAVTLSLPPSKPTVTSGEVLGPSISLPPSKPVVNSGVATSASVKPLIGPPIHIKLTQPGSFLSQPANTPQTLKVKQLVVQQPSGSIAKQVTALPHSSALTIQKSGQKRMPLNTLIQTNQFPTASILKQITLPGNKILSLQAPPVQKNKIKENGTTSFRDEDDINDVTSMAGVNLSEENACILATNSELVGTLTRSHKEEPFLFTGALQKRILDIGKRHDIMELNSDVVNLISHATQERLRGLIEKLTVIAQHRMTTCKESENYVMSNDTRSQLRFLEKLDHMEKQRKDEEEREMLLRAAKSRSNKEDPEQLRLKQKAKEMQQLELAQMQQRDANITALAAIGPRKKRPLDAIVGSGIEGLNGNALASGSSSLTVTRQLLRPRITRVCLRDLIFYMEQEKGMKYSRALYHALLK</sequence>
<dbReference type="InterPro" id="IPR037249">
    <property type="entry name" value="TAFH/NHR1_dom_sf"/>
</dbReference>
<dbReference type="OrthoDB" id="21060at2759"/>
<dbReference type="PANTHER" id="PTHR15138">
    <property type="entry name" value="TRANSCRIPTION INITIATION FACTOR TFIID SUBUNIT 4"/>
    <property type="match status" value="1"/>
</dbReference>
<dbReference type="HOGENOM" id="CLU_010576_2_0_1"/>
<dbReference type="AlphaFoldDB" id="F7FSG5"/>
<reference evidence="9 10" key="1">
    <citation type="journal article" date="2007" name="Nature">
        <title>Genome of the marsupial Monodelphis domestica reveals innovation in non-coding sequences.</title>
        <authorList>
            <person name="Mikkelsen T.S."/>
            <person name="Wakefield M.J."/>
            <person name="Aken B."/>
            <person name="Amemiya C.T."/>
            <person name="Chang J.L."/>
            <person name="Duke S."/>
            <person name="Garber M."/>
            <person name="Gentles A.J."/>
            <person name="Goodstadt L."/>
            <person name="Heger A."/>
            <person name="Jurka J."/>
            <person name="Kamal M."/>
            <person name="Mauceli E."/>
            <person name="Searle S.M."/>
            <person name="Sharpe T."/>
            <person name="Baker M.L."/>
            <person name="Batzer M.A."/>
            <person name="Benos P.V."/>
            <person name="Belov K."/>
            <person name="Clamp M."/>
            <person name="Cook A."/>
            <person name="Cuff J."/>
            <person name="Das R."/>
            <person name="Davidow L."/>
            <person name="Deakin J.E."/>
            <person name="Fazzari M.J."/>
            <person name="Glass J.L."/>
            <person name="Grabherr M."/>
            <person name="Greally J.M."/>
            <person name="Gu W."/>
            <person name="Hore T.A."/>
            <person name="Huttley G.A."/>
            <person name="Kleber M."/>
            <person name="Jirtle R.L."/>
            <person name="Koina E."/>
            <person name="Lee J.T."/>
            <person name="Mahony S."/>
            <person name="Marra M.A."/>
            <person name="Miller R.D."/>
            <person name="Nicholls R.D."/>
            <person name="Oda M."/>
            <person name="Papenfuss A.T."/>
            <person name="Parra Z.E."/>
            <person name="Pollock D.D."/>
            <person name="Ray D.A."/>
            <person name="Schein J.E."/>
            <person name="Speed T.P."/>
            <person name="Thompson K."/>
            <person name="VandeBerg J.L."/>
            <person name="Wade C.M."/>
            <person name="Walker J.A."/>
            <person name="Waters P.D."/>
            <person name="Webber C."/>
            <person name="Weidman J.R."/>
            <person name="Xie X."/>
            <person name="Zody M.C."/>
            <person name="Baldwin J."/>
            <person name="Abdouelleil A."/>
            <person name="Abdulkadir J."/>
            <person name="Abebe A."/>
            <person name="Abera B."/>
            <person name="Abreu J."/>
            <person name="Acer S.C."/>
            <person name="Aftuck L."/>
            <person name="Alexander A."/>
            <person name="An P."/>
            <person name="Anderson E."/>
            <person name="Anderson S."/>
            <person name="Arachi H."/>
            <person name="Azer M."/>
            <person name="Bachantsang P."/>
            <person name="Barry A."/>
            <person name="Bayul T."/>
            <person name="Berlin A."/>
            <person name="Bessette D."/>
            <person name="Bloom T."/>
            <person name="Bloom T."/>
            <person name="Boguslavskiy L."/>
            <person name="Bonnet C."/>
            <person name="Boukhgalter B."/>
            <person name="Bourzgui I."/>
            <person name="Brown A."/>
            <person name="Cahill P."/>
            <person name="Channer S."/>
            <person name="Cheshatsang Y."/>
            <person name="Chuda L."/>
            <person name="Citroen M."/>
            <person name="Collymore A."/>
            <person name="Cooke P."/>
            <person name="Costello M."/>
            <person name="D'Aco K."/>
            <person name="Daza R."/>
            <person name="De Haan G."/>
            <person name="DeGray S."/>
            <person name="DeMaso C."/>
            <person name="Dhargay N."/>
            <person name="Dooley K."/>
            <person name="Dooley E."/>
            <person name="Doricent M."/>
            <person name="Dorje P."/>
            <person name="Dorjee K."/>
            <person name="Dupes A."/>
            <person name="Elong R."/>
            <person name="Falk J."/>
            <person name="Farina A."/>
            <person name="Faro S."/>
            <person name="Ferguson D."/>
            <person name="Fisher S."/>
            <person name="Foley C.D."/>
            <person name="Franke A."/>
            <person name="Friedrich D."/>
            <person name="Gadbois L."/>
            <person name="Gearin G."/>
            <person name="Gearin C.R."/>
            <person name="Giannoukos G."/>
            <person name="Goode T."/>
            <person name="Graham J."/>
            <person name="Grandbois E."/>
            <person name="Grewal S."/>
            <person name="Gyaltsen K."/>
            <person name="Hafez N."/>
            <person name="Hagos B."/>
            <person name="Hall J."/>
            <person name="Henson C."/>
            <person name="Hollinger A."/>
            <person name="Honan T."/>
            <person name="Huard M.D."/>
            <person name="Hughes L."/>
            <person name="Hurhula B."/>
            <person name="Husby M.E."/>
            <person name="Kamat A."/>
            <person name="Kanga B."/>
            <person name="Kashin S."/>
            <person name="Khazanovich D."/>
            <person name="Kisner P."/>
            <person name="Lance K."/>
            <person name="Lara M."/>
            <person name="Lee W."/>
            <person name="Lennon N."/>
            <person name="Letendre F."/>
            <person name="LeVine R."/>
            <person name="Lipovsky A."/>
            <person name="Liu X."/>
            <person name="Liu J."/>
            <person name="Liu S."/>
            <person name="Lokyitsang T."/>
            <person name="Lokyitsang Y."/>
            <person name="Lubonja R."/>
            <person name="Lui A."/>
            <person name="MacDonald P."/>
            <person name="Magnisalis V."/>
            <person name="Maru K."/>
            <person name="Matthews C."/>
            <person name="McCusker W."/>
            <person name="McDonough S."/>
            <person name="Mehta T."/>
            <person name="Meldrim J."/>
            <person name="Meneus L."/>
            <person name="Mihai O."/>
            <person name="Mihalev A."/>
            <person name="Mihova T."/>
            <person name="Mittelman R."/>
            <person name="Mlenga V."/>
            <person name="Montmayeur A."/>
            <person name="Mulrain L."/>
            <person name="Navidi A."/>
            <person name="Naylor J."/>
            <person name="Negash T."/>
            <person name="Nguyen T."/>
            <person name="Nguyen N."/>
            <person name="Nicol R."/>
            <person name="Norbu C."/>
            <person name="Norbu N."/>
            <person name="Novod N."/>
            <person name="O'Neill B."/>
            <person name="Osman S."/>
            <person name="Markiewicz E."/>
            <person name="Oyono O.L."/>
            <person name="Patti C."/>
            <person name="Phunkhang P."/>
            <person name="Pierre F."/>
            <person name="Priest M."/>
            <person name="Raghuraman S."/>
            <person name="Rege F."/>
            <person name="Reyes R."/>
            <person name="Rise C."/>
            <person name="Rogov P."/>
            <person name="Ross K."/>
            <person name="Ryan E."/>
            <person name="Settipalli S."/>
            <person name="Shea T."/>
            <person name="Sherpa N."/>
            <person name="Shi L."/>
            <person name="Shih D."/>
            <person name="Sparrow T."/>
            <person name="Spaulding J."/>
            <person name="Stalker J."/>
            <person name="Stange-Thomann N."/>
            <person name="Stavropoulos S."/>
            <person name="Stone C."/>
            <person name="Strader C."/>
            <person name="Tesfaye S."/>
            <person name="Thomson T."/>
            <person name="Thoulutsang Y."/>
            <person name="Thoulutsang D."/>
            <person name="Topham K."/>
            <person name="Topping I."/>
            <person name="Tsamla T."/>
            <person name="Vassiliev H."/>
            <person name="Vo A."/>
            <person name="Wangchuk T."/>
            <person name="Wangdi T."/>
            <person name="Weiand M."/>
            <person name="Wilkinson J."/>
            <person name="Wilson A."/>
            <person name="Yadav S."/>
            <person name="Young G."/>
            <person name="Yu Q."/>
            <person name="Zembek L."/>
            <person name="Zhong D."/>
            <person name="Zimmer A."/>
            <person name="Zwirko Z."/>
            <person name="Jaffe D.B."/>
            <person name="Alvarez P."/>
            <person name="Brockman W."/>
            <person name="Butler J."/>
            <person name="Chin C."/>
            <person name="Gnerre S."/>
            <person name="MacCallum I."/>
            <person name="Graves J.A."/>
            <person name="Ponting C.P."/>
            <person name="Breen M."/>
            <person name="Samollow P.B."/>
            <person name="Lander E.S."/>
            <person name="Lindblad-Toh K."/>
        </authorList>
    </citation>
    <scope>NUCLEOTIDE SEQUENCE [LARGE SCALE GENOMIC DNA]</scope>
</reference>
<dbReference type="Proteomes" id="UP000002280">
    <property type="component" value="Chromosome 3"/>
</dbReference>
<keyword evidence="4" id="KW-0805">Transcription regulation</keyword>
<dbReference type="FunFam" id="1.10.20.10:FF:000015">
    <property type="entry name" value="Transcription initiation factor TFIID subunit 4B"/>
    <property type="match status" value="1"/>
</dbReference>
<dbReference type="CDD" id="cd08045">
    <property type="entry name" value="HFD_TAF4"/>
    <property type="match status" value="1"/>
</dbReference>
<protein>
    <submittedName>
        <fullName evidence="9">TATA-box binding protein associated factor 4b</fullName>
    </submittedName>
</protein>
<evidence type="ECO:0000313" key="9">
    <source>
        <dbReference type="Ensembl" id="ENSMODP00000026876.4"/>
    </source>
</evidence>
<keyword evidence="6" id="KW-0539">Nucleus</keyword>
<dbReference type="GeneTree" id="ENSGT00390000011620"/>
<evidence type="ECO:0000256" key="5">
    <source>
        <dbReference type="ARBA" id="ARBA00023163"/>
    </source>
</evidence>
<dbReference type="Pfam" id="PF05236">
    <property type="entry name" value="TAF4"/>
    <property type="match status" value="1"/>
</dbReference>
<evidence type="ECO:0000256" key="7">
    <source>
        <dbReference type="SAM" id="Coils"/>
    </source>
</evidence>
<dbReference type="RefSeq" id="XP_007487642.1">
    <property type="nucleotide sequence ID" value="XM_007487580.3"/>
</dbReference>
<reference evidence="9" key="2">
    <citation type="submission" date="2025-08" db="UniProtKB">
        <authorList>
            <consortium name="Ensembl"/>
        </authorList>
    </citation>
    <scope>IDENTIFICATION</scope>
</reference>
<dbReference type="GO" id="GO:0051059">
    <property type="term" value="F:NF-kappaB binding"/>
    <property type="evidence" value="ECO:0007669"/>
    <property type="project" value="Ensembl"/>
</dbReference>
<dbReference type="SUPFAM" id="SSF47113">
    <property type="entry name" value="Histone-fold"/>
    <property type="match status" value="1"/>
</dbReference>
<dbReference type="Bgee" id="ENSMODG00000021512">
    <property type="expression patterns" value="Expressed in spermatocyte and 20 other cell types or tissues"/>
</dbReference>
<dbReference type="InterPro" id="IPR045144">
    <property type="entry name" value="TAF4"/>
</dbReference>
<dbReference type="GO" id="GO:0060261">
    <property type="term" value="P:positive regulation of transcription initiation by RNA polymerase II"/>
    <property type="evidence" value="ECO:0007669"/>
    <property type="project" value="Ensembl"/>
</dbReference>
<evidence type="ECO:0000259" key="8">
    <source>
        <dbReference type="PROSITE" id="PS51119"/>
    </source>
</evidence>
<dbReference type="SUPFAM" id="SSF158553">
    <property type="entry name" value="TAFH domain-like"/>
    <property type="match status" value="1"/>
</dbReference>
<dbReference type="Ensembl" id="ENSMODT00000027358.5">
    <property type="protein sequence ID" value="ENSMODP00000026876.4"/>
    <property type="gene ID" value="ENSMODG00000021512.5"/>
</dbReference>
<evidence type="ECO:0000256" key="6">
    <source>
        <dbReference type="ARBA" id="ARBA00023242"/>
    </source>
</evidence>
<evidence type="ECO:0000313" key="10">
    <source>
        <dbReference type="Proteomes" id="UP000002280"/>
    </source>
</evidence>
<dbReference type="InParanoid" id="F7FSG5"/>
<dbReference type="OMA" id="NKQVTPR"/>
<name>F7FSG5_MONDO</name>
<dbReference type="GO" id="GO:0042789">
    <property type="term" value="P:mRNA transcription by RNA polymerase II"/>
    <property type="evidence" value="ECO:0007669"/>
    <property type="project" value="Ensembl"/>
</dbReference>
<evidence type="ECO:0000256" key="2">
    <source>
        <dbReference type="ARBA" id="ARBA00006178"/>
    </source>
</evidence>
<keyword evidence="10" id="KW-1185">Reference proteome</keyword>
<evidence type="ECO:0000256" key="1">
    <source>
        <dbReference type="ARBA" id="ARBA00004123"/>
    </source>
</evidence>
<dbReference type="Gene3D" id="1.20.120.1110">
    <property type="entry name" value="TAFH/NHR1 domain"/>
    <property type="match status" value="1"/>
</dbReference>
<evidence type="ECO:0000256" key="3">
    <source>
        <dbReference type="ARBA" id="ARBA00022553"/>
    </source>
</evidence>
<organism evidence="9 10">
    <name type="scientific">Monodelphis domestica</name>
    <name type="common">Gray short-tailed opossum</name>
    <dbReference type="NCBI Taxonomy" id="13616"/>
    <lineage>
        <taxon>Eukaryota</taxon>
        <taxon>Metazoa</taxon>
        <taxon>Chordata</taxon>
        <taxon>Craniata</taxon>
        <taxon>Vertebrata</taxon>
        <taxon>Euteleostomi</taxon>
        <taxon>Mammalia</taxon>
        <taxon>Metatheria</taxon>
        <taxon>Didelphimorphia</taxon>
        <taxon>Didelphidae</taxon>
        <taxon>Monodelphis</taxon>
    </lineage>
</organism>
<dbReference type="InterPro" id="IPR009072">
    <property type="entry name" value="Histone-fold"/>
</dbReference>
<gene>
    <name evidence="9" type="primary">TAF4B</name>
</gene>
<evidence type="ECO:0000256" key="4">
    <source>
        <dbReference type="ARBA" id="ARBA00023015"/>
    </source>
</evidence>
<dbReference type="PANTHER" id="PTHR15138:SF17">
    <property type="entry name" value="TRANSCRIPTION INITIATION FACTOR TFIID SUBUNIT 4B"/>
    <property type="match status" value="1"/>
</dbReference>
<feature type="coiled-coil region" evidence="7">
    <location>
        <begin position="844"/>
        <end position="896"/>
    </location>
</feature>
<dbReference type="GO" id="GO:0046982">
    <property type="term" value="F:protein heterodimerization activity"/>
    <property type="evidence" value="ECO:0007669"/>
    <property type="project" value="InterPro"/>
</dbReference>
<dbReference type="InterPro" id="IPR007900">
    <property type="entry name" value="TAF4_C"/>
</dbReference>
<dbReference type="GO" id="GO:0005669">
    <property type="term" value="C:transcription factor TFIID complex"/>
    <property type="evidence" value="ECO:0000318"/>
    <property type="project" value="GO_Central"/>
</dbReference>
<dbReference type="STRING" id="13616.ENSMODP00000026876"/>
<dbReference type="PROSITE" id="PS51119">
    <property type="entry name" value="TAFH"/>
    <property type="match status" value="1"/>
</dbReference>
<keyword evidence="7" id="KW-0175">Coiled coil</keyword>
<dbReference type="GO" id="GO:0001650">
    <property type="term" value="C:fibrillar center"/>
    <property type="evidence" value="ECO:0007669"/>
    <property type="project" value="Ensembl"/>
</dbReference>
<dbReference type="GeneID" id="100010718"/>
<comment type="subcellular location">
    <subcellularLocation>
        <location evidence="1">Nucleus</location>
    </subcellularLocation>
</comment>
<dbReference type="GO" id="GO:0006367">
    <property type="term" value="P:transcription initiation at RNA polymerase II promoter"/>
    <property type="evidence" value="ECO:0000318"/>
    <property type="project" value="GO_Central"/>
</dbReference>
<dbReference type="FunCoup" id="F7FSG5">
    <property type="interactions" value="2079"/>
</dbReference>
<dbReference type="CTD" id="6875"/>
<dbReference type="Pfam" id="PF07531">
    <property type="entry name" value="TAFH"/>
    <property type="match status" value="1"/>
</dbReference>
<feature type="domain" description="TAFH" evidence="8">
    <location>
        <begin position="327"/>
        <end position="424"/>
    </location>
</feature>
<keyword evidence="5" id="KW-0804">Transcription</keyword>
<dbReference type="KEGG" id="mdo:100010718"/>
<dbReference type="SMART" id="SM00549">
    <property type="entry name" value="TAFH"/>
    <property type="match status" value="1"/>
</dbReference>
<proteinExistence type="inferred from homology"/>
<dbReference type="GO" id="GO:0003677">
    <property type="term" value="F:DNA binding"/>
    <property type="evidence" value="ECO:0000318"/>
    <property type="project" value="GO_Central"/>
</dbReference>
<accession>F7FSG5</accession>
<dbReference type="FunFam" id="1.20.120.1110:FF:000002">
    <property type="entry name" value="Transcription initiation factor TFIID subunit 4B"/>
    <property type="match status" value="1"/>
</dbReference>
<reference evidence="9" key="3">
    <citation type="submission" date="2025-09" db="UniProtKB">
        <authorList>
            <consortium name="Ensembl"/>
        </authorList>
    </citation>
    <scope>IDENTIFICATION</scope>
</reference>
<comment type="similarity">
    <text evidence="2">Belongs to the TAF4 family.</text>
</comment>
<dbReference type="InterPro" id="IPR003894">
    <property type="entry name" value="TAFH_NHR1"/>
</dbReference>
<keyword evidence="3" id="KW-0597">Phosphoprotein</keyword>